<dbReference type="InParanoid" id="A0A2P5EDX1"/>
<proteinExistence type="predicted"/>
<name>A0A2P5EDX1_TREOI</name>
<gene>
    <name evidence="1" type="ORF">TorRG33x02_205410</name>
</gene>
<evidence type="ECO:0000313" key="1">
    <source>
        <dbReference type="EMBL" id="PON83735.1"/>
    </source>
</evidence>
<dbReference type="OrthoDB" id="10275630at2759"/>
<sequence length="101" mass="11163">MTRKQLPPLKYLSFLWSTIEFSTVRPLEAIVLFALPSSVYDGGRLKLVRSDFTFNDLASFREFVCTGERGVNSGEERLKADGGGVERGKLEGVLPAAAFFS</sequence>
<feature type="non-terminal residue" evidence="1">
    <location>
        <position position="101"/>
    </location>
</feature>
<reference evidence="2" key="1">
    <citation type="submission" date="2016-06" db="EMBL/GenBank/DDBJ databases">
        <title>Parallel loss of symbiosis genes in relatives of nitrogen-fixing non-legume Parasponia.</title>
        <authorList>
            <person name="Van Velzen R."/>
            <person name="Holmer R."/>
            <person name="Bu F."/>
            <person name="Rutten L."/>
            <person name="Van Zeijl A."/>
            <person name="Liu W."/>
            <person name="Santuari L."/>
            <person name="Cao Q."/>
            <person name="Sharma T."/>
            <person name="Shen D."/>
            <person name="Roswanjaya Y."/>
            <person name="Wardhani T."/>
            <person name="Kalhor M.S."/>
            <person name="Jansen J."/>
            <person name="Van den Hoogen J."/>
            <person name="Gungor B."/>
            <person name="Hartog M."/>
            <person name="Hontelez J."/>
            <person name="Verver J."/>
            <person name="Yang W.-C."/>
            <person name="Schijlen E."/>
            <person name="Repin R."/>
            <person name="Schilthuizen M."/>
            <person name="Schranz E."/>
            <person name="Heidstra R."/>
            <person name="Miyata K."/>
            <person name="Fedorova E."/>
            <person name="Kohlen W."/>
            <person name="Bisseling T."/>
            <person name="Smit S."/>
            <person name="Geurts R."/>
        </authorList>
    </citation>
    <scope>NUCLEOTIDE SEQUENCE [LARGE SCALE GENOMIC DNA]</scope>
    <source>
        <strain evidence="2">cv. RG33-2</strain>
    </source>
</reference>
<accession>A0A2P5EDX1</accession>
<dbReference type="Proteomes" id="UP000237000">
    <property type="component" value="Unassembled WGS sequence"/>
</dbReference>
<organism evidence="1 2">
    <name type="scientific">Trema orientale</name>
    <name type="common">Charcoal tree</name>
    <name type="synonym">Celtis orientalis</name>
    <dbReference type="NCBI Taxonomy" id="63057"/>
    <lineage>
        <taxon>Eukaryota</taxon>
        <taxon>Viridiplantae</taxon>
        <taxon>Streptophyta</taxon>
        <taxon>Embryophyta</taxon>
        <taxon>Tracheophyta</taxon>
        <taxon>Spermatophyta</taxon>
        <taxon>Magnoliopsida</taxon>
        <taxon>eudicotyledons</taxon>
        <taxon>Gunneridae</taxon>
        <taxon>Pentapetalae</taxon>
        <taxon>rosids</taxon>
        <taxon>fabids</taxon>
        <taxon>Rosales</taxon>
        <taxon>Cannabaceae</taxon>
        <taxon>Trema</taxon>
    </lineage>
</organism>
<dbReference type="EMBL" id="JXTC01000174">
    <property type="protein sequence ID" value="PON83735.1"/>
    <property type="molecule type" value="Genomic_DNA"/>
</dbReference>
<evidence type="ECO:0000313" key="2">
    <source>
        <dbReference type="Proteomes" id="UP000237000"/>
    </source>
</evidence>
<dbReference type="AlphaFoldDB" id="A0A2P5EDX1"/>
<protein>
    <submittedName>
        <fullName evidence="1">Uncharacterized protein</fullName>
    </submittedName>
</protein>
<comment type="caution">
    <text evidence="1">The sequence shown here is derived from an EMBL/GenBank/DDBJ whole genome shotgun (WGS) entry which is preliminary data.</text>
</comment>
<keyword evidence="2" id="KW-1185">Reference proteome</keyword>